<evidence type="ECO:0000256" key="5">
    <source>
        <dbReference type="ARBA" id="ARBA00023163"/>
    </source>
</evidence>
<gene>
    <name evidence="8" type="ORF">DFP95_104270</name>
</gene>
<dbReference type="Pfam" id="PF04542">
    <property type="entry name" value="Sigma70_r2"/>
    <property type="match status" value="1"/>
</dbReference>
<evidence type="ECO:0000313" key="8">
    <source>
        <dbReference type="EMBL" id="RED63276.1"/>
    </source>
</evidence>
<dbReference type="Gene3D" id="1.10.10.10">
    <property type="entry name" value="Winged helix-like DNA-binding domain superfamily/Winged helix DNA-binding domain"/>
    <property type="match status" value="1"/>
</dbReference>
<evidence type="ECO:0000256" key="1">
    <source>
        <dbReference type="ARBA" id="ARBA00010641"/>
    </source>
</evidence>
<dbReference type="Gene3D" id="1.10.1740.10">
    <property type="match status" value="1"/>
</dbReference>
<dbReference type="Proteomes" id="UP000256869">
    <property type="component" value="Unassembled WGS sequence"/>
</dbReference>
<dbReference type="InterPro" id="IPR039425">
    <property type="entry name" value="RNA_pol_sigma-70-like"/>
</dbReference>
<dbReference type="AlphaFoldDB" id="A0A3D9IQA4"/>
<keyword evidence="9" id="KW-1185">Reference proteome</keyword>
<dbReference type="InterPro" id="IPR013324">
    <property type="entry name" value="RNA_pol_sigma_r3/r4-like"/>
</dbReference>
<dbReference type="EMBL" id="QRDY01000004">
    <property type="protein sequence ID" value="RED63276.1"/>
    <property type="molecule type" value="Genomic_DNA"/>
</dbReference>
<comment type="similarity">
    <text evidence="1">Belongs to the sigma-70 factor family. ECF subfamily.</text>
</comment>
<evidence type="ECO:0000313" key="9">
    <source>
        <dbReference type="Proteomes" id="UP000256869"/>
    </source>
</evidence>
<proteinExistence type="inferred from homology"/>
<keyword evidence="3" id="KW-0731">Sigma factor</keyword>
<reference evidence="8 9" key="1">
    <citation type="submission" date="2018-07" db="EMBL/GenBank/DDBJ databases">
        <title>Genomic Encyclopedia of Type Strains, Phase III (KMG-III): the genomes of soil and plant-associated and newly described type strains.</title>
        <authorList>
            <person name="Whitman W."/>
        </authorList>
    </citation>
    <scope>NUCLEOTIDE SEQUENCE [LARGE SCALE GENOMIC DNA]</scope>
    <source>
        <strain evidence="8 9">CECT 8236</strain>
    </source>
</reference>
<dbReference type="GO" id="GO:0006352">
    <property type="term" value="P:DNA-templated transcription initiation"/>
    <property type="evidence" value="ECO:0007669"/>
    <property type="project" value="InterPro"/>
</dbReference>
<organism evidence="8 9">
    <name type="scientific">Cohnella lupini</name>
    <dbReference type="NCBI Taxonomy" id="1294267"/>
    <lineage>
        <taxon>Bacteria</taxon>
        <taxon>Bacillati</taxon>
        <taxon>Bacillota</taxon>
        <taxon>Bacilli</taxon>
        <taxon>Bacillales</taxon>
        <taxon>Paenibacillaceae</taxon>
        <taxon>Cohnella</taxon>
    </lineage>
</organism>
<dbReference type="GO" id="GO:0016987">
    <property type="term" value="F:sigma factor activity"/>
    <property type="evidence" value="ECO:0007669"/>
    <property type="project" value="UniProtKB-KW"/>
</dbReference>
<keyword evidence="4" id="KW-0238">DNA-binding</keyword>
<dbReference type="InterPro" id="IPR013325">
    <property type="entry name" value="RNA_pol_sigma_r2"/>
</dbReference>
<protein>
    <submittedName>
        <fullName evidence="8">RNA polymerase sigma-70 factor (ECF subfamily)</fullName>
    </submittedName>
</protein>
<dbReference type="InterPro" id="IPR036388">
    <property type="entry name" value="WH-like_DNA-bd_sf"/>
</dbReference>
<dbReference type="NCBIfam" id="TIGR02937">
    <property type="entry name" value="sigma70-ECF"/>
    <property type="match status" value="1"/>
</dbReference>
<dbReference type="RefSeq" id="WP_245987523.1">
    <property type="nucleotide sequence ID" value="NZ_QRDY01000004.1"/>
</dbReference>
<keyword evidence="2" id="KW-0805">Transcription regulation</keyword>
<dbReference type="Pfam" id="PF08281">
    <property type="entry name" value="Sigma70_r4_2"/>
    <property type="match status" value="1"/>
</dbReference>
<evidence type="ECO:0000256" key="4">
    <source>
        <dbReference type="ARBA" id="ARBA00023125"/>
    </source>
</evidence>
<accession>A0A3D9IQA4</accession>
<dbReference type="InterPro" id="IPR014284">
    <property type="entry name" value="RNA_pol_sigma-70_dom"/>
</dbReference>
<evidence type="ECO:0000259" key="7">
    <source>
        <dbReference type="Pfam" id="PF08281"/>
    </source>
</evidence>
<name>A0A3D9IQA4_9BACL</name>
<keyword evidence="5" id="KW-0804">Transcription</keyword>
<dbReference type="GO" id="GO:0003677">
    <property type="term" value="F:DNA binding"/>
    <property type="evidence" value="ECO:0007669"/>
    <property type="project" value="UniProtKB-KW"/>
</dbReference>
<comment type="caution">
    <text evidence="8">The sequence shown here is derived from an EMBL/GenBank/DDBJ whole genome shotgun (WGS) entry which is preliminary data.</text>
</comment>
<evidence type="ECO:0000259" key="6">
    <source>
        <dbReference type="Pfam" id="PF04542"/>
    </source>
</evidence>
<evidence type="ECO:0000256" key="3">
    <source>
        <dbReference type="ARBA" id="ARBA00023082"/>
    </source>
</evidence>
<feature type="domain" description="RNA polymerase sigma-70 region 2" evidence="6">
    <location>
        <begin position="23"/>
        <end position="88"/>
    </location>
</feature>
<dbReference type="SUPFAM" id="SSF88946">
    <property type="entry name" value="Sigma2 domain of RNA polymerase sigma factors"/>
    <property type="match status" value="1"/>
</dbReference>
<dbReference type="InterPro" id="IPR013249">
    <property type="entry name" value="RNA_pol_sigma70_r4_t2"/>
</dbReference>
<dbReference type="InterPro" id="IPR007627">
    <property type="entry name" value="RNA_pol_sigma70_r2"/>
</dbReference>
<dbReference type="PANTHER" id="PTHR43133:SF8">
    <property type="entry name" value="RNA POLYMERASE SIGMA FACTOR HI_1459-RELATED"/>
    <property type="match status" value="1"/>
</dbReference>
<evidence type="ECO:0000256" key="2">
    <source>
        <dbReference type="ARBA" id="ARBA00023015"/>
    </source>
</evidence>
<dbReference type="PANTHER" id="PTHR43133">
    <property type="entry name" value="RNA POLYMERASE ECF-TYPE SIGMA FACTO"/>
    <property type="match status" value="1"/>
</dbReference>
<feature type="domain" description="RNA polymerase sigma factor 70 region 4 type 2" evidence="7">
    <location>
        <begin position="119"/>
        <end position="168"/>
    </location>
</feature>
<dbReference type="SUPFAM" id="SSF88659">
    <property type="entry name" value="Sigma3 and sigma4 domains of RNA polymerase sigma factors"/>
    <property type="match status" value="1"/>
</dbReference>
<sequence>MKRIETLILSVQNGEREKFALIVQNFQQHIFRYCYRLLGNKQDAEDAVQDILVKAYESIHRYKPAASFSSWLYRIAGNHCLNMLRRRRIHRLAMRILRPGSDAAGAEQEYEERLYSYPLAEALSRLPPEDRNLLVLRVFEQRTFVEMSSILGISPNALHKRMEKIKSKVRETMTKEGFSCNDPESEMITKI</sequence>